<feature type="region of interest" description="Disordered" evidence="1">
    <location>
        <begin position="128"/>
        <end position="151"/>
    </location>
</feature>
<evidence type="ECO:0000313" key="2">
    <source>
        <dbReference type="EMBL" id="MBE1587950.1"/>
    </source>
</evidence>
<feature type="region of interest" description="Disordered" evidence="1">
    <location>
        <begin position="167"/>
        <end position="187"/>
    </location>
</feature>
<dbReference type="RefSeq" id="WP_192788255.1">
    <property type="nucleotide sequence ID" value="NZ_JADBEK010000001.1"/>
</dbReference>
<name>A0ABR9M5S7_9ACTN</name>
<dbReference type="Proteomes" id="UP000633509">
    <property type="component" value="Unassembled WGS sequence"/>
</dbReference>
<sequence>MVRCPTEARTHPSRLGQHSAVEIFPAFERVVVGYGLSVPSDPQVMHRAADGWSAFGDGVHAAGATAKAQHDSVSAASWQAPARELYGQQVAGYAMGSDTAAGSAHDLSWLLRVLANLFALGSMSSRLTPPRAVHSTATRPSAAVARPTAAATPFDPEVSACASCRDRNGGRAPPAGAPARNGACGNG</sequence>
<accession>A0ABR9M5S7</accession>
<feature type="compositionally biased region" description="Low complexity" evidence="1">
    <location>
        <begin position="135"/>
        <end position="151"/>
    </location>
</feature>
<reference evidence="2 3" key="1">
    <citation type="submission" date="2020-10" db="EMBL/GenBank/DDBJ databases">
        <title>Sequencing the genomes of 1000 actinobacteria strains.</title>
        <authorList>
            <person name="Klenk H.-P."/>
        </authorList>
    </citation>
    <scope>NUCLEOTIDE SEQUENCE [LARGE SCALE GENOMIC DNA]</scope>
    <source>
        <strain evidence="2 3">DSM 43173</strain>
    </source>
</reference>
<evidence type="ECO:0000313" key="3">
    <source>
        <dbReference type="Proteomes" id="UP000633509"/>
    </source>
</evidence>
<protein>
    <submittedName>
        <fullName evidence="2">Uncharacterized protein</fullName>
    </submittedName>
</protein>
<evidence type="ECO:0000256" key="1">
    <source>
        <dbReference type="SAM" id="MobiDB-lite"/>
    </source>
</evidence>
<keyword evidence="3" id="KW-1185">Reference proteome</keyword>
<gene>
    <name evidence="2" type="ORF">H4W80_006208</name>
</gene>
<feature type="compositionally biased region" description="Low complexity" evidence="1">
    <location>
        <begin position="170"/>
        <end position="187"/>
    </location>
</feature>
<proteinExistence type="predicted"/>
<comment type="caution">
    <text evidence="2">The sequence shown here is derived from an EMBL/GenBank/DDBJ whole genome shotgun (WGS) entry which is preliminary data.</text>
</comment>
<dbReference type="EMBL" id="JADBEK010000001">
    <property type="protein sequence ID" value="MBE1587950.1"/>
    <property type="molecule type" value="Genomic_DNA"/>
</dbReference>
<organism evidence="2 3">
    <name type="scientific">Nonomuraea angiospora</name>
    <dbReference type="NCBI Taxonomy" id="46172"/>
    <lineage>
        <taxon>Bacteria</taxon>
        <taxon>Bacillati</taxon>
        <taxon>Actinomycetota</taxon>
        <taxon>Actinomycetes</taxon>
        <taxon>Streptosporangiales</taxon>
        <taxon>Streptosporangiaceae</taxon>
        <taxon>Nonomuraea</taxon>
    </lineage>
</organism>